<dbReference type="InterPro" id="IPR057561">
    <property type="entry name" value="NADase_transloc"/>
</dbReference>
<dbReference type="RefSeq" id="WP_200391528.1">
    <property type="nucleotide sequence ID" value="NZ_JAENIO010000017.1"/>
</dbReference>
<evidence type="ECO:0000313" key="3">
    <source>
        <dbReference type="Proteomes" id="UP000604083"/>
    </source>
</evidence>
<feature type="domain" description="NAD glycohydrolase translocation F5/8 type C" evidence="1">
    <location>
        <begin position="50"/>
        <end position="207"/>
    </location>
</feature>
<evidence type="ECO:0000313" key="2">
    <source>
        <dbReference type="EMBL" id="MBK1834094.1"/>
    </source>
</evidence>
<protein>
    <recommendedName>
        <fullName evidence="1">NAD glycohydrolase translocation F5/8 type C domain-containing protein</fullName>
    </recommendedName>
</protein>
<gene>
    <name evidence="2" type="ORF">JIN78_08480</name>
</gene>
<dbReference type="PROSITE" id="PS51257">
    <property type="entry name" value="PROKAR_LIPOPROTEIN"/>
    <property type="match status" value="1"/>
</dbReference>
<dbReference type="Proteomes" id="UP000604083">
    <property type="component" value="Unassembled WGS sequence"/>
</dbReference>
<dbReference type="AlphaFoldDB" id="A0A934VKX2"/>
<reference evidence="2" key="1">
    <citation type="submission" date="2021-01" db="EMBL/GenBank/DDBJ databases">
        <title>Modified the classification status of verrucomicrobia.</title>
        <authorList>
            <person name="Feng X."/>
        </authorList>
    </citation>
    <scope>NUCLEOTIDE SEQUENCE</scope>
    <source>
        <strain evidence="2">KCTC 12986</strain>
    </source>
</reference>
<keyword evidence="3" id="KW-1185">Reference proteome</keyword>
<sequence>MPLVRITQGFSLFFSCACSHTEPKSARADPHGSRFSAYQDDHGNPLGCSWYCGAPPIRVSATSTFHDGNDSYSPDNAHDSRKGTVWVEGAEGAGIGEKLIFAFDLTEREEVPQVDDYEFGIDSVSLINGFAQSEQLWRANGRVKALRILFDGKDFGTIEIEDTPEPRWIDLPKMVLSPGRIHEVAFEIVEVYPGDAYEDTALADFYFSGFGVH</sequence>
<accession>A0A934VKX2</accession>
<evidence type="ECO:0000259" key="1">
    <source>
        <dbReference type="Pfam" id="PF25302"/>
    </source>
</evidence>
<organism evidence="2 3">
    <name type="scientific">Roseibacillus ishigakijimensis</name>
    <dbReference type="NCBI Taxonomy" id="454146"/>
    <lineage>
        <taxon>Bacteria</taxon>
        <taxon>Pseudomonadati</taxon>
        <taxon>Verrucomicrobiota</taxon>
        <taxon>Verrucomicrobiia</taxon>
        <taxon>Verrucomicrobiales</taxon>
        <taxon>Verrucomicrobiaceae</taxon>
        <taxon>Roseibacillus</taxon>
    </lineage>
</organism>
<comment type="caution">
    <text evidence="2">The sequence shown here is derived from an EMBL/GenBank/DDBJ whole genome shotgun (WGS) entry which is preliminary data.</text>
</comment>
<proteinExistence type="predicted"/>
<dbReference type="Pfam" id="PF25302">
    <property type="entry name" value="NADase_transloc"/>
    <property type="match status" value="1"/>
</dbReference>
<dbReference type="EMBL" id="JAENIO010000017">
    <property type="protein sequence ID" value="MBK1834094.1"/>
    <property type="molecule type" value="Genomic_DNA"/>
</dbReference>
<dbReference type="NCBIfam" id="NF047619">
    <property type="entry name" value="NADase_discoid"/>
    <property type="match status" value="1"/>
</dbReference>
<name>A0A934VKX2_9BACT</name>